<accession>A0ABS0CRZ2</accession>
<dbReference type="InterPro" id="IPR051531">
    <property type="entry name" value="N-acetyltransferase"/>
</dbReference>
<dbReference type="InterPro" id="IPR000182">
    <property type="entry name" value="GNAT_dom"/>
</dbReference>
<name>A0ABS0CRZ2_9NOCA</name>
<dbReference type="EMBL" id="JADLQX010000011">
    <property type="protein sequence ID" value="MBF6299066.1"/>
    <property type="molecule type" value="Genomic_DNA"/>
</dbReference>
<feature type="domain" description="N-acetyltransferase" evidence="1">
    <location>
        <begin position="12"/>
        <end position="172"/>
    </location>
</feature>
<dbReference type="SUPFAM" id="SSF55729">
    <property type="entry name" value="Acyl-CoA N-acyltransferases (Nat)"/>
    <property type="match status" value="1"/>
</dbReference>
<organism evidence="2 3">
    <name type="scientific">Nocardia amamiensis</name>
    <dbReference type="NCBI Taxonomy" id="404578"/>
    <lineage>
        <taxon>Bacteria</taxon>
        <taxon>Bacillati</taxon>
        <taxon>Actinomycetota</taxon>
        <taxon>Actinomycetes</taxon>
        <taxon>Mycobacteriales</taxon>
        <taxon>Nocardiaceae</taxon>
        <taxon>Nocardia</taxon>
    </lineage>
</organism>
<dbReference type="Pfam" id="PF13302">
    <property type="entry name" value="Acetyltransf_3"/>
    <property type="match status" value="1"/>
</dbReference>
<evidence type="ECO:0000313" key="3">
    <source>
        <dbReference type="Proteomes" id="UP000702209"/>
    </source>
</evidence>
<comment type="caution">
    <text evidence="2">The sequence shown here is derived from an EMBL/GenBank/DDBJ whole genome shotgun (WGS) entry which is preliminary data.</text>
</comment>
<reference evidence="2 3" key="1">
    <citation type="submission" date="2020-10" db="EMBL/GenBank/DDBJ databases">
        <title>Identification of Nocardia species via Next-generation sequencing and recognition of intraspecies genetic diversity.</title>
        <authorList>
            <person name="Li P."/>
            <person name="Li P."/>
            <person name="Lu B."/>
        </authorList>
    </citation>
    <scope>NUCLEOTIDE SEQUENCE [LARGE SCALE GENOMIC DNA]</scope>
    <source>
        <strain evidence="2 3">BJ06-0157</strain>
    </source>
</reference>
<dbReference type="Proteomes" id="UP000702209">
    <property type="component" value="Unassembled WGS sequence"/>
</dbReference>
<proteinExistence type="predicted"/>
<dbReference type="RefSeq" id="WP_195130359.1">
    <property type="nucleotide sequence ID" value="NZ_JADLQX010000011.1"/>
</dbReference>
<dbReference type="Gene3D" id="3.40.630.30">
    <property type="match status" value="1"/>
</dbReference>
<evidence type="ECO:0000313" key="2">
    <source>
        <dbReference type="EMBL" id="MBF6299066.1"/>
    </source>
</evidence>
<evidence type="ECO:0000259" key="1">
    <source>
        <dbReference type="PROSITE" id="PS51186"/>
    </source>
</evidence>
<keyword evidence="3" id="KW-1185">Reference proteome</keyword>
<protein>
    <submittedName>
        <fullName evidence="2">GNAT family N-acetyltransferase</fullName>
    </submittedName>
</protein>
<dbReference type="PROSITE" id="PS51186">
    <property type="entry name" value="GNAT"/>
    <property type="match status" value="1"/>
</dbReference>
<dbReference type="InterPro" id="IPR016181">
    <property type="entry name" value="Acyl_CoA_acyltransferase"/>
</dbReference>
<sequence length="183" mass="19631">MAHTVSLADNVIRLRPITVADAAAHLVGEDDELVRWYTGGPSTLDTVASYLERCETQGQTDAAVKTFAIDDVTTTALTGTIDIQIDQPFLSAGQANLAYGVYPAWRGRGVASRAVALACKYLTDNQVADHAVIRVHPDNHASAAVALRCGYRFSHQAVDEHGPLDWYTKAVSDQTADPVPGLL</sequence>
<dbReference type="PANTHER" id="PTHR43792">
    <property type="entry name" value="GNAT FAMILY, PUTATIVE (AFU_ORTHOLOGUE AFUA_3G00765)-RELATED-RELATED"/>
    <property type="match status" value="1"/>
</dbReference>
<gene>
    <name evidence="2" type="ORF">IU459_16170</name>
</gene>